<dbReference type="Proteomes" id="UP001164286">
    <property type="component" value="Unassembled WGS sequence"/>
</dbReference>
<reference evidence="2" key="1">
    <citation type="journal article" date="2022" name="G3 (Bethesda)">
        <title>High quality genome of the basidiomycete yeast Dioszegia hungarica PDD-24b-2 isolated from cloud water.</title>
        <authorList>
            <person name="Jarrige D."/>
            <person name="Haridas S."/>
            <person name="Bleykasten-Grosshans C."/>
            <person name="Joly M."/>
            <person name="Nadalig T."/>
            <person name="Sancelme M."/>
            <person name="Vuilleumier S."/>
            <person name="Grigoriev I.V."/>
            <person name="Amato P."/>
            <person name="Bringel F."/>
        </authorList>
    </citation>
    <scope>NUCLEOTIDE SEQUENCE</scope>
    <source>
        <strain evidence="2">PDD-24b-2</strain>
    </source>
</reference>
<dbReference type="GeneID" id="77729265"/>
<feature type="region of interest" description="Disordered" evidence="1">
    <location>
        <begin position="1"/>
        <end position="43"/>
    </location>
</feature>
<evidence type="ECO:0000313" key="3">
    <source>
        <dbReference type="Proteomes" id="UP001164286"/>
    </source>
</evidence>
<keyword evidence="3" id="KW-1185">Reference proteome</keyword>
<evidence type="ECO:0000256" key="1">
    <source>
        <dbReference type="SAM" id="MobiDB-lite"/>
    </source>
</evidence>
<feature type="region of interest" description="Disordered" evidence="1">
    <location>
        <begin position="232"/>
        <end position="279"/>
    </location>
</feature>
<accession>A0AA38H7B0</accession>
<name>A0AA38H7B0_9TREE</name>
<dbReference type="AlphaFoldDB" id="A0AA38H7B0"/>
<organism evidence="2 3">
    <name type="scientific">Dioszegia hungarica</name>
    <dbReference type="NCBI Taxonomy" id="4972"/>
    <lineage>
        <taxon>Eukaryota</taxon>
        <taxon>Fungi</taxon>
        <taxon>Dikarya</taxon>
        <taxon>Basidiomycota</taxon>
        <taxon>Agaricomycotina</taxon>
        <taxon>Tremellomycetes</taxon>
        <taxon>Tremellales</taxon>
        <taxon>Bulleribasidiaceae</taxon>
        <taxon>Dioszegia</taxon>
    </lineage>
</organism>
<comment type="caution">
    <text evidence="2">The sequence shown here is derived from an EMBL/GenBank/DDBJ whole genome shotgun (WGS) entry which is preliminary data.</text>
</comment>
<dbReference type="EMBL" id="JAKWFO010000008">
    <property type="protein sequence ID" value="KAI9633699.1"/>
    <property type="molecule type" value="Genomic_DNA"/>
</dbReference>
<proteinExistence type="predicted"/>
<gene>
    <name evidence="2" type="ORF">MKK02DRAFT_38357</name>
</gene>
<feature type="region of interest" description="Disordered" evidence="1">
    <location>
        <begin position="58"/>
        <end position="86"/>
    </location>
</feature>
<sequence length="613" mass="66790">MAPKSRGGRKTGSQASQQSLGPAYPPSSPGAGTQSLSQSQGYEAASLPAEYTITVALQPKDIPLSEERERQEQINGEEALSDAWRRDGDVEGQLQVAWASSGVKRRRLGAGGSDDGKGEQLSGEDMPLWYTAGLSFPCSCQLAAWHHAYQPRYPAPRSGSLLALPPHDTVPERPIPTNLLPEWEPFVSGAEESTTDLEPSLDELKDFEPAWKTADGGWGRVWVCEELDDVEEGAQAGPSGVRRDSAGDIIEDPLRGPAAIALPSPQTNRGRGKEREKAESGVFRIPSLLSRRERGGQASRTPSFDIRRPILADGSNIELAGEQGDWQAESKRRKQVWREMIRSDSGYEKMWTVIKRHHPYPAVSAPAKRVKRGVAAADYILPTKLSSIPHPYHPSLPHHLSSHPNARLHWIIPINGPVCVPGINIPTPSAPHALSPSIASLSEYQPLVDPTTRPFPLAWTPPLLLQFMEKLVGIYQDSSRPYGSLSISLSGPKPDPFLDLPIPAPLATHAHLPSAIGTSPSAPVRPECGDHIRVYVDAKYALGFRTWLHNVEIPLSDLGDHWMNPTASGDRPVESSMVVDTQAPRGRKRKGLALFNKVRLILVGERGEALVVA</sequence>
<feature type="compositionally biased region" description="Basic and acidic residues" evidence="1">
    <location>
        <begin position="63"/>
        <end position="72"/>
    </location>
</feature>
<feature type="compositionally biased region" description="Polar residues" evidence="1">
    <location>
        <begin position="11"/>
        <end position="20"/>
    </location>
</feature>
<protein>
    <submittedName>
        <fullName evidence="2">Uncharacterized protein</fullName>
    </submittedName>
</protein>
<evidence type="ECO:0000313" key="2">
    <source>
        <dbReference type="EMBL" id="KAI9633699.1"/>
    </source>
</evidence>
<dbReference type="RefSeq" id="XP_052943476.1">
    <property type="nucleotide sequence ID" value="XM_053090060.1"/>
</dbReference>